<evidence type="ECO:0000313" key="2">
    <source>
        <dbReference type="EMBL" id="MBK1671522.1"/>
    </source>
</evidence>
<comment type="caution">
    <text evidence="2">The sequence shown here is derived from an EMBL/GenBank/DDBJ whole genome shotgun (WGS) entry which is preliminary data.</text>
</comment>
<feature type="domain" description="Transposase DDE" evidence="1">
    <location>
        <begin position="26"/>
        <end position="376"/>
    </location>
</feature>
<reference evidence="2 3" key="1">
    <citation type="journal article" date="2020" name="Microorganisms">
        <title>Osmotic Adaptation and Compatible Solute Biosynthesis of Phototrophic Bacteria as Revealed from Genome Analyses.</title>
        <authorList>
            <person name="Imhoff J.F."/>
            <person name="Rahn T."/>
            <person name="Kunzel S."/>
            <person name="Keller A."/>
            <person name="Neulinger S.C."/>
        </authorList>
    </citation>
    <scope>NUCLEOTIDE SEQUENCE [LARGE SCALE GENOMIC DNA]</scope>
    <source>
        <strain evidence="2 3">DSM 9895</strain>
    </source>
</reference>
<protein>
    <recommendedName>
        <fullName evidence="1">Transposase DDE domain-containing protein</fullName>
    </recommendedName>
</protein>
<evidence type="ECO:0000313" key="3">
    <source>
        <dbReference type="Proteomes" id="UP001296873"/>
    </source>
</evidence>
<dbReference type="InterPro" id="IPR025668">
    <property type="entry name" value="Tnp_DDE_dom"/>
</dbReference>
<proteinExistence type="predicted"/>
<evidence type="ECO:0000259" key="1">
    <source>
        <dbReference type="Pfam" id="PF13701"/>
    </source>
</evidence>
<keyword evidence="3" id="KW-1185">Reference proteome</keyword>
<dbReference type="Pfam" id="PF13701">
    <property type="entry name" value="DDE_Tnp_1_4"/>
    <property type="match status" value="1"/>
</dbReference>
<gene>
    <name evidence="2" type="ORF">CKO28_26340</name>
</gene>
<name>A0ABS1DN41_9PROT</name>
<accession>A0ABS1DN41</accession>
<sequence>MRELATKPKQHGGHAVGESEHLLTARFNRSLQVEARDERLSGDGGAVLLREAMERSGIVADLADWLEDPRDPDLITYTPADLLRTRLLLMGQGWRHGQDVDRLRHDPAFCVTATGHRGAETLDIALPSQSTVSRLDGILARPANNRRLSEALMALASRRLKASRKGRRKRRLAIDIDGLPIAVAGRQPGSAFNGHYKMRIYDPLIASVGATGDMLDACLRAGNAGSADGALAFIRDVVARAEQQLCQVGVIRIDAGFPGEELLSGLESDGTPYIARMKPNAALDRLSAPYRRRPAGRPPEEPREWCLDLSYQAGSWAQPRRIILVVTEQTDGDQPRAFYLVTSIAEEAKSAEEILQLYRERGTAEGHMGEVKAFLAPALSSSPRPKSQYAGAPVYRAVDPPTEIDAFARNEAVLKLNLIAYQLLHVARTAMEAATGTGVSLHRLQRAVLTTSARFVRSGRRLSMIIERRFADFWQAILAQLDRWSWAPPGA</sequence>
<dbReference type="EMBL" id="NRRL01000208">
    <property type="protein sequence ID" value="MBK1671522.1"/>
    <property type="molecule type" value="Genomic_DNA"/>
</dbReference>
<dbReference type="NCBIfam" id="NF033539">
    <property type="entry name" value="transpos_IS1380"/>
    <property type="match status" value="1"/>
</dbReference>
<dbReference type="Proteomes" id="UP001296873">
    <property type="component" value="Unassembled WGS sequence"/>
</dbReference>
<organism evidence="2 3">
    <name type="scientific">Rhodovibrio sodomensis</name>
    <dbReference type="NCBI Taxonomy" id="1088"/>
    <lineage>
        <taxon>Bacteria</taxon>
        <taxon>Pseudomonadati</taxon>
        <taxon>Pseudomonadota</taxon>
        <taxon>Alphaproteobacteria</taxon>
        <taxon>Rhodospirillales</taxon>
        <taxon>Rhodovibrionaceae</taxon>
        <taxon>Rhodovibrio</taxon>
    </lineage>
</organism>
<dbReference type="InterPro" id="IPR047960">
    <property type="entry name" value="Transpos_IS1380"/>
</dbReference>